<name>A0A644XHL4_9ZZZZ</name>
<sequence length="79" mass="9263">MNADQRFFLWRKRNKIQFDFGYQGQSAFGPCKNFTEIEFLSPGKWLSLHKQVDGVTGVSPFDSRVRKFLHNAELIVIIR</sequence>
<comment type="caution">
    <text evidence="1">The sequence shown here is derived from an EMBL/GenBank/DDBJ whole genome shotgun (WGS) entry which is preliminary data.</text>
</comment>
<reference evidence="1" key="1">
    <citation type="submission" date="2019-08" db="EMBL/GenBank/DDBJ databases">
        <authorList>
            <person name="Kucharzyk K."/>
            <person name="Murdoch R.W."/>
            <person name="Higgins S."/>
            <person name="Loffler F."/>
        </authorList>
    </citation>
    <scope>NUCLEOTIDE SEQUENCE</scope>
</reference>
<accession>A0A644XHL4</accession>
<proteinExistence type="predicted"/>
<protein>
    <submittedName>
        <fullName evidence="1">Uncharacterized protein</fullName>
    </submittedName>
</protein>
<evidence type="ECO:0000313" key="1">
    <source>
        <dbReference type="EMBL" id="MPM15700.1"/>
    </source>
</evidence>
<organism evidence="1">
    <name type="scientific">bioreactor metagenome</name>
    <dbReference type="NCBI Taxonomy" id="1076179"/>
    <lineage>
        <taxon>unclassified sequences</taxon>
        <taxon>metagenomes</taxon>
        <taxon>ecological metagenomes</taxon>
    </lineage>
</organism>
<gene>
    <name evidence="1" type="ORF">SDC9_62071</name>
</gene>
<dbReference type="AlphaFoldDB" id="A0A644XHL4"/>
<dbReference type="EMBL" id="VSSQ01002485">
    <property type="protein sequence ID" value="MPM15700.1"/>
    <property type="molecule type" value="Genomic_DNA"/>
</dbReference>